<dbReference type="GeneID" id="92768487"/>
<proteinExistence type="predicted"/>
<accession>A0AAJ6C7S3</accession>
<dbReference type="AlphaFoldDB" id="A0AAJ6C7S3"/>
<keyword evidence="2" id="KW-0472">Membrane</keyword>
<gene>
    <name evidence="3" type="primary">metS</name>
    <name evidence="4" type="ORF">P2W56_10025</name>
    <name evidence="3" type="ORF">QP460_005270</name>
</gene>
<dbReference type="RefSeq" id="WP_038626160.1">
    <property type="nucleotide sequence ID" value="NZ_CP046975.1"/>
</dbReference>
<dbReference type="EMBL" id="CP120206">
    <property type="protein sequence ID" value="WET43739.1"/>
    <property type="molecule type" value="Genomic_DNA"/>
</dbReference>
<feature type="compositionally biased region" description="Basic and acidic residues" evidence="1">
    <location>
        <begin position="32"/>
        <end position="44"/>
    </location>
</feature>
<dbReference type="Proteomes" id="UP001223646">
    <property type="component" value="Unassembled WGS sequence"/>
</dbReference>
<feature type="region of interest" description="Disordered" evidence="1">
    <location>
        <begin position="32"/>
        <end position="55"/>
    </location>
</feature>
<keyword evidence="2" id="KW-1133">Transmembrane helix</keyword>
<organism evidence="3 5">
    <name type="scientific">Corynebacterium amycolatum</name>
    <dbReference type="NCBI Taxonomy" id="43765"/>
    <lineage>
        <taxon>Bacteria</taxon>
        <taxon>Bacillati</taxon>
        <taxon>Actinomycetota</taxon>
        <taxon>Actinomycetes</taxon>
        <taxon>Mycobacteriales</taxon>
        <taxon>Corynebacteriaceae</taxon>
        <taxon>Corynebacterium</taxon>
    </lineage>
</organism>
<reference evidence="4" key="1">
    <citation type="submission" date="2023-03" db="EMBL/GenBank/DDBJ databases">
        <title>Corynebacterium amycolatum SB-1.</title>
        <authorList>
            <person name="Jo H."/>
        </authorList>
    </citation>
    <scope>NUCLEOTIDE SEQUENCE</scope>
    <source>
        <strain evidence="4">SB-1</strain>
    </source>
</reference>
<dbReference type="NCBIfam" id="NF033493">
    <property type="entry name" value="MetS_like_NSS"/>
    <property type="match status" value="1"/>
</dbReference>
<evidence type="ECO:0000313" key="4">
    <source>
        <dbReference type="EMBL" id="WET43739.1"/>
    </source>
</evidence>
<dbReference type="Proteomes" id="UP001220238">
    <property type="component" value="Chromosome"/>
</dbReference>
<evidence type="ECO:0000256" key="1">
    <source>
        <dbReference type="SAM" id="MobiDB-lite"/>
    </source>
</evidence>
<feature type="transmembrane region" description="Helical" evidence="2">
    <location>
        <begin position="6"/>
        <end position="27"/>
    </location>
</feature>
<evidence type="ECO:0000313" key="5">
    <source>
        <dbReference type="Proteomes" id="UP001223646"/>
    </source>
</evidence>
<reference evidence="3" key="3">
    <citation type="submission" date="2024-05" db="EMBL/GenBank/DDBJ databases">
        <authorList>
            <person name="Wolfe A."/>
        </authorList>
    </citation>
    <scope>NUCLEOTIDE SEQUENCE</scope>
    <source>
        <strain evidence="3">UMB1064</strain>
    </source>
</reference>
<evidence type="ECO:0000256" key="2">
    <source>
        <dbReference type="SAM" id="Phobius"/>
    </source>
</evidence>
<reference evidence="3" key="2">
    <citation type="submission" date="2023-05" db="EMBL/GenBank/DDBJ databases">
        <authorList>
            <person name="Du J."/>
        </authorList>
    </citation>
    <scope>NUCLEOTIDE SEQUENCE</scope>
    <source>
        <strain evidence="3">UMB1064</strain>
    </source>
</reference>
<dbReference type="NCBIfam" id="NF033494">
    <property type="entry name" value="NSS_import_MetS"/>
    <property type="match status" value="1"/>
</dbReference>
<dbReference type="Pfam" id="PF16951">
    <property type="entry name" value="MaAIMP_sms"/>
    <property type="match status" value="1"/>
</dbReference>
<protein>
    <submittedName>
        <fullName evidence="3">Methionine/alanine import NSS transporter subunit MetS</fullName>
    </submittedName>
</protein>
<name>A0AAJ6C7S3_CORAY</name>
<dbReference type="EMBL" id="JASOOY020000019">
    <property type="protein sequence ID" value="MEO3716997.1"/>
    <property type="molecule type" value="Genomic_DNA"/>
</dbReference>
<keyword evidence="2" id="KW-0812">Transmembrane</keyword>
<sequence>MSGIAIVMMALFIIVIWGGLAVALVSLSKHPDEVSGELGDHPELTSEVLGAQEEQ</sequence>
<dbReference type="InterPro" id="IPR031596">
    <property type="entry name" value="MaAIMP_sms"/>
</dbReference>
<evidence type="ECO:0000313" key="3">
    <source>
        <dbReference type="EMBL" id="MEO3716997.1"/>
    </source>
</evidence>